<dbReference type="AlphaFoldDB" id="A0A5A7QVL1"/>
<evidence type="ECO:0000313" key="3">
    <source>
        <dbReference type="Proteomes" id="UP000325081"/>
    </source>
</evidence>
<accession>A0A5A7QVL1</accession>
<dbReference type="EMBL" id="BKCP01008515">
    <property type="protein sequence ID" value="GER49393.1"/>
    <property type="molecule type" value="Genomic_DNA"/>
</dbReference>
<evidence type="ECO:0000313" key="2">
    <source>
        <dbReference type="EMBL" id="GER49393.1"/>
    </source>
</evidence>
<gene>
    <name evidence="2" type="ORF">STAS_26625</name>
</gene>
<dbReference type="GO" id="GO:0008168">
    <property type="term" value="F:methyltransferase activity"/>
    <property type="evidence" value="ECO:0007669"/>
    <property type="project" value="UniProtKB-KW"/>
</dbReference>
<organism evidence="2 3">
    <name type="scientific">Striga asiatica</name>
    <name type="common">Asiatic witchweed</name>
    <name type="synonym">Buchnera asiatica</name>
    <dbReference type="NCBI Taxonomy" id="4170"/>
    <lineage>
        <taxon>Eukaryota</taxon>
        <taxon>Viridiplantae</taxon>
        <taxon>Streptophyta</taxon>
        <taxon>Embryophyta</taxon>
        <taxon>Tracheophyta</taxon>
        <taxon>Spermatophyta</taxon>
        <taxon>Magnoliopsida</taxon>
        <taxon>eudicotyledons</taxon>
        <taxon>Gunneridae</taxon>
        <taxon>Pentapetalae</taxon>
        <taxon>asterids</taxon>
        <taxon>lamiids</taxon>
        <taxon>Lamiales</taxon>
        <taxon>Orobanchaceae</taxon>
        <taxon>Buchnereae</taxon>
        <taxon>Striga</taxon>
    </lineage>
</organism>
<protein>
    <submittedName>
        <fullName evidence="2">rRNA adenine N-6-methyltransferase</fullName>
    </submittedName>
</protein>
<evidence type="ECO:0000256" key="1">
    <source>
        <dbReference type="SAM" id="MobiDB-lite"/>
    </source>
</evidence>
<reference evidence="3" key="1">
    <citation type="journal article" date="2019" name="Curr. Biol.">
        <title>Genome Sequence of Striga asiatica Provides Insight into the Evolution of Plant Parasitism.</title>
        <authorList>
            <person name="Yoshida S."/>
            <person name="Kim S."/>
            <person name="Wafula E.K."/>
            <person name="Tanskanen J."/>
            <person name="Kim Y.M."/>
            <person name="Honaas L."/>
            <person name="Yang Z."/>
            <person name="Spallek T."/>
            <person name="Conn C.E."/>
            <person name="Ichihashi Y."/>
            <person name="Cheong K."/>
            <person name="Cui S."/>
            <person name="Der J.P."/>
            <person name="Gundlach H."/>
            <person name="Jiao Y."/>
            <person name="Hori C."/>
            <person name="Ishida J.K."/>
            <person name="Kasahara H."/>
            <person name="Kiba T."/>
            <person name="Kim M.S."/>
            <person name="Koo N."/>
            <person name="Laohavisit A."/>
            <person name="Lee Y.H."/>
            <person name="Lumba S."/>
            <person name="McCourt P."/>
            <person name="Mortimer J.C."/>
            <person name="Mutuku J.M."/>
            <person name="Nomura T."/>
            <person name="Sasaki-Sekimoto Y."/>
            <person name="Seto Y."/>
            <person name="Wang Y."/>
            <person name="Wakatake T."/>
            <person name="Sakakibara H."/>
            <person name="Demura T."/>
            <person name="Yamaguchi S."/>
            <person name="Yoneyama K."/>
            <person name="Manabe R.I."/>
            <person name="Nelson D.C."/>
            <person name="Schulman A.H."/>
            <person name="Timko M.P."/>
            <person name="dePamphilis C.W."/>
            <person name="Choi D."/>
            <person name="Shirasu K."/>
        </authorList>
    </citation>
    <scope>NUCLEOTIDE SEQUENCE [LARGE SCALE GENOMIC DNA]</scope>
    <source>
        <strain evidence="3">cv. UVA1</strain>
    </source>
</reference>
<comment type="caution">
    <text evidence="2">The sequence shown here is derived from an EMBL/GenBank/DDBJ whole genome shotgun (WGS) entry which is preliminary data.</text>
</comment>
<sequence>MSTSWVSLPSWSSGRKKSPPFGKAHLSNKRSRADYLIVGQKSILPKATHHTFSQHPRFWIYRVVELHLLKNLLHFILGPTGREPYVILGAIPFSITSDINDSTFSWSLRDSAFSLIIERAYAFRREPYILLSIEALGIFLKYCSALETPCTFAMRSSWMAASLEVVVNLCGLLFIHSYICKRHNDWMLELKKMTRSSRTVFLILQKTTEYQSAPTEKRANFEGAQMRMRAHLKRKHCSDSVWDNLEEVLEWWVGEAWRV</sequence>
<keyword evidence="3" id="KW-1185">Reference proteome</keyword>
<keyword evidence="2" id="KW-0489">Methyltransferase</keyword>
<feature type="compositionally biased region" description="Low complexity" evidence="1">
    <location>
        <begin position="1"/>
        <end position="13"/>
    </location>
</feature>
<feature type="region of interest" description="Disordered" evidence="1">
    <location>
        <begin position="1"/>
        <end position="26"/>
    </location>
</feature>
<dbReference type="GO" id="GO:0032259">
    <property type="term" value="P:methylation"/>
    <property type="evidence" value="ECO:0007669"/>
    <property type="project" value="UniProtKB-KW"/>
</dbReference>
<keyword evidence="2" id="KW-0808">Transferase</keyword>
<name>A0A5A7QVL1_STRAF</name>
<proteinExistence type="predicted"/>
<dbReference type="Proteomes" id="UP000325081">
    <property type="component" value="Unassembled WGS sequence"/>
</dbReference>